<feature type="transmembrane region" description="Helical" evidence="1">
    <location>
        <begin position="89"/>
        <end position="117"/>
    </location>
</feature>
<sequence length="420" mass="44619">MTARVFWTELRRSPLRWWLPVLVALDVAMLLGRDTWWIGVWPEASAAAQLPAYFFGLVLGGGAAWVAGRTHRAGLTEQLSASTRARWQVELPVLAGTLAYGLVAFVPGVVIAAVVSAREAGPGFLWPSYLALGVCLVVLSAATGHLAGKLWSSRFVPAITVAVCLFGQTMLRPIRFYVLSGHPQAEVSGPALAVRVAFVLLMAAFALALPPRDARLGWSRARGVPLRPLAAVAAFAGLVAVAVAGPLLVGRPAPARALCSDETPRVCLWPENRKYLGPVSAMVARLNSLPGGALTLPPTFYERGLRAASAPDAGADFQFLAGDLSVPSFLSSAVIARTLPDCEVPSDAEERYSHEVFSLDAYLQLRGFGDAAALGNDGGPPGVDMREIARVASLPDDRQAEWVKGRLAAVREIGGDCRDR</sequence>
<dbReference type="Proteomes" id="UP000605992">
    <property type="component" value="Unassembled WGS sequence"/>
</dbReference>
<organism evidence="2 3">
    <name type="scientific">Planotetraspora thailandica</name>
    <dbReference type="NCBI Taxonomy" id="487172"/>
    <lineage>
        <taxon>Bacteria</taxon>
        <taxon>Bacillati</taxon>
        <taxon>Actinomycetota</taxon>
        <taxon>Actinomycetes</taxon>
        <taxon>Streptosporangiales</taxon>
        <taxon>Streptosporangiaceae</taxon>
        <taxon>Planotetraspora</taxon>
    </lineage>
</organism>
<protein>
    <submittedName>
        <fullName evidence="2">Uncharacterized protein</fullName>
    </submittedName>
</protein>
<feature type="transmembrane region" description="Helical" evidence="1">
    <location>
        <begin position="50"/>
        <end position="68"/>
    </location>
</feature>
<keyword evidence="1" id="KW-0812">Transmembrane</keyword>
<name>A0A8J4DFA3_9ACTN</name>
<reference evidence="2" key="1">
    <citation type="submission" date="2021-01" db="EMBL/GenBank/DDBJ databases">
        <title>Whole genome shotgun sequence of Planotetraspora thailandica NBRC 104271.</title>
        <authorList>
            <person name="Komaki H."/>
            <person name="Tamura T."/>
        </authorList>
    </citation>
    <scope>NUCLEOTIDE SEQUENCE</scope>
    <source>
        <strain evidence="2">NBRC 104271</strain>
    </source>
</reference>
<feature type="transmembrane region" description="Helical" evidence="1">
    <location>
        <begin position="129"/>
        <end position="148"/>
    </location>
</feature>
<dbReference type="EMBL" id="BOOR01000072">
    <property type="protein sequence ID" value="GII58847.1"/>
    <property type="molecule type" value="Genomic_DNA"/>
</dbReference>
<accession>A0A8J4DFA3</accession>
<feature type="transmembrane region" description="Helical" evidence="1">
    <location>
        <begin position="229"/>
        <end position="249"/>
    </location>
</feature>
<dbReference type="AlphaFoldDB" id="A0A8J4DFA3"/>
<gene>
    <name evidence="2" type="ORF">Pth03_72360</name>
</gene>
<keyword evidence="3" id="KW-1185">Reference proteome</keyword>
<feature type="transmembrane region" description="Helical" evidence="1">
    <location>
        <begin position="155"/>
        <end position="171"/>
    </location>
</feature>
<evidence type="ECO:0000313" key="2">
    <source>
        <dbReference type="EMBL" id="GII58847.1"/>
    </source>
</evidence>
<evidence type="ECO:0000256" key="1">
    <source>
        <dbReference type="SAM" id="Phobius"/>
    </source>
</evidence>
<evidence type="ECO:0000313" key="3">
    <source>
        <dbReference type="Proteomes" id="UP000605992"/>
    </source>
</evidence>
<comment type="caution">
    <text evidence="2">The sequence shown here is derived from an EMBL/GenBank/DDBJ whole genome shotgun (WGS) entry which is preliminary data.</text>
</comment>
<proteinExistence type="predicted"/>
<dbReference type="RefSeq" id="WP_203948931.1">
    <property type="nucleotide sequence ID" value="NZ_BOOR01000072.1"/>
</dbReference>
<keyword evidence="1" id="KW-0472">Membrane</keyword>
<feature type="transmembrane region" description="Helical" evidence="1">
    <location>
        <begin position="191"/>
        <end position="209"/>
    </location>
</feature>
<keyword evidence="1" id="KW-1133">Transmembrane helix</keyword>
<feature type="transmembrane region" description="Helical" evidence="1">
    <location>
        <begin position="17"/>
        <end position="38"/>
    </location>
</feature>